<reference evidence="1 2" key="1">
    <citation type="submission" date="2023-07" db="EMBL/GenBank/DDBJ databases">
        <title>Sorghum-associated microbial communities from plants grown in Nebraska, USA.</title>
        <authorList>
            <person name="Schachtman D."/>
        </authorList>
    </citation>
    <scope>NUCLEOTIDE SEQUENCE [LARGE SCALE GENOMIC DNA]</scope>
    <source>
        <strain evidence="1 2">BE316</strain>
    </source>
</reference>
<evidence type="ECO:0000313" key="1">
    <source>
        <dbReference type="EMBL" id="MDR7332983.1"/>
    </source>
</evidence>
<gene>
    <name evidence="1" type="ORF">J2X21_002116</name>
</gene>
<sequence>MTKLDELVTQIALTLHRSAPNERWARQAYRIAAPEDGSYRAEVYSCWLSDGSLAYDFPSEPCESQIGQLAMNHWRQTVELGLPRWYTMTVRVERTGKFTLNFEYLDEYPEGGIHRPVPHPRWVD</sequence>
<dbReference type="Proteomes" id="UP001180825">
    <property type="component" value="Unassembled WGS sequence"/>
</dbReference>
<comment type="caution">
    <text evidence="1">The sequence shown here is derived from an EMBL/GenBank/DDBJ whole genome shotgun (WGS) entry which is preliminary data.</text>
</comment>
<accession>A0ABU2A8Q9</accession>
<organism evidence="1 2">
    <name type="scientific">Roseateles asaccharophilus</name>
    <dbReference type="NCBI Taxonomy" id="582607"/>
    <lineage>
        <taxon>Bacteria</taxon>
        <taxon>Pseudomonadati</taxon>
        <taxon>Pseudomonadota</taxon>
        <taxon>Betaproteobacteria</taxon>
        <taxon>Burkholderiales</taxon>
        <taxon>Sphaerotilaceae</taxon>
        <taxon>Roseateles</taxon>
    </lineage>
</organism>
<dbReference type="RefSeq" id="WP_310328180.1">
    <property type="nucleotide sequence ID" value="NZ_JAVDXV010000003.1"/>
</dbReference>
<dbReference type="EMBL" id="JAVDXV010000003">
    <property type="protein sequence ID" value="MDR7332983.1"/>
    <property type="molecule type" value="Genomic_DNA"/>
</dbReference>
<dbReference type="InterPro" id="IPR036170">
    <property type="entry name" value="YezG-like_sf"/>
</dbReference>
<proteinExistence type="predicted"/>
<evidence type="ECO:0008006" key="3">
    <source>
        <dbReference type="Google" id="ProtNLM"/>
    </source>
</evidence>
<protein>
    <recommendedName>
        <fullName evidence="3">DUF600 family protein</fullName>
    </recommendedName>
</protein>
<dbReference type="SUPFAM" id="SSF160424">
    <property type="entry name" value="BH3703-like"/>
    <property type="match status" value="1"/>
</dbReference>
<name>A0ABU2A8Q9_9BURK</name>
<evidence type="ECO:0000313" key="2">
    <source>
        <dbReference type="Proteomes" id="UP001180825"/>
    </source>
</evidence>
<keyword evidence="2" id="KW-1185">Reference proteome</keyword>